<evidence type="ECO:0000256" key="6">
    <source>
        <dbReference type="ARBA" id="ARBA00047628"/>
    </source>
</evidence>
<evidence type="ECO:0000256" key="4">
    <source>
        <dbReference type="ARBA" id="ARBA00023270"/>
    </source>
</evidence>
<keyword evidence="9" id="KW-1185">Reference proteome</keyword>
<feature type="region of interest" description="Disordered" evidence="7">
    <location>
        <begin position="226"/>
        <end position="246"/>
    </location>
</feature>
<comment type="function">
    <text evidence="1">Catalyzes the formation of 4-(hydroxymethyl)-2-furancarboxaldehyde phosphate (4-HFC-P) from two molecules of glyceraldehyde-3-P (GA-3-P).</text>
</comment>
<evidence type="ECO:0000313" key="8">
    <source>
        <dbReference type="EMBL" id="MCQ8105248.1"/>
    </source>
</evidence>
<comment type="caution">
    <text evidence="8">The sequence shown here is derived from an EMBL/GenBank/DDBJ whole genome shotgun (WGS) entry which is preliminary data.</text>
</comment>
<evidence type="ECO:0000256" key="2">
    <source>
        <dbReference type="ARBA" id="ARBA00012553"/>
    </source>
</evidence>
<accession>A0ABT1TIG7</accession>
<sequence>MSGMLASANSLSEALLMRACEVDIIDLKQPAQGALGALPVAEVAEVVARLGKHSVISATVGDLPMQADLLAAAARAMAGTGVDYVKIGFFPGGDWRACMDRLAPIAGRHRLIAVLFADTKPDLTTIEALRGAGFAGVMLDTMDKSLGSLTQLLAPSELARFTGSARAAGMLTGLAGSLKQSDIQLLLPLAADYLGFRGALCRQHCRTAELDADSILRIRQLLGEAGPQSRPANAEGLAARANQAES</sequence>
<dbReference type="RefSeq" id="WP_256603172.1">
    <property type="nucleotide sequence ID" value="NZ_JANIBJ010000026.1"/>
</dbReference>
<dbReference type="EC" id="4.2.3.153" evidence="2"/>
<organism evidence="8 9">
    <name type="scientific">Methylomonas subterranea</name>
    <dbReference type="NCBI Taxonomy" id="2952225"/>
    <lineage>
        <taxon>Bacteria</taxon>
        <taxon>Pseudomonadati</taxon>
        <taxon>Pseudomonadota</taxon>
        <taxon>Gammaproteobacteria</taxon>
        <taxon>Methylococcales</taxon>
        <taxon>Methylococcaceae</taxon>
        <taxon>Methylomonas</taxon>
    </lineage>
</organism>
<name>A0ABT1TIG7_9GAMM</name>
<keyword evidence="3" id="KW-0456">Lyase</keyword>
<dbReference type="InterPro" id="IPR007565">
    <property type="entry name" value="4HFCP_synth"/>
</dbReference>
<proteinExistence type="predicted"/>
<reference evidence="8 9" key="1">
    <citation type="submission" date="2022-07" db="EMBL/GenBank/DDBJ databases">
        <title>Methylomonas rivi sp. nov., Methylomonas rosea sp. nov., Methylomonas aureus sp. nov. and Methylomonas subterranea sp. nov., four novel methanotrophs isolated from a freshwater creek and the deep terrestrial subsurface.</title>
        <authorList>
            <person name="Abin C."/>
            <person name="Sankaranarayanan K."/>
            <person name="Garner C."/>
            <person name="Sindelar R."/>
            <person name="Kotary K."/>
            <person name="Garner R."/>
            <person name="Barclay S."/>
            <person name="Lawson P."/>
            <person name="Krumholz L."/>
        </authorList>
    </citation>
    <scope>NUCLEOTIDE SEQUENCE [LARGE SCALE GENOMIC DNA]</scope>
    <source>
        <strain evidence="8 9">SURF-2</strain>
    </source>
</reference>
<evidence type="ECO:0000256" key="1">
    <source>
        <dbReference type="ARBA" id="ARBA00003810"/>
    </source>
</evidence>
<dbReference type="PIRSF" id="PIRSF015957">
    <property type="entry name" value="UCP015957"/>
    <property type="match status" value="1"/>
</dbReference>
<gene>
    <name evidence="8" type="ORF">NP590_14125</name>
</gene>
<evidence type="ECO:0000256" key="5">
    <source>
        <dbReference type="ARBA" id="ARBA00032523"/>
    </source>
</evidence>
<evidence type="ECO:0000256" key="3">
    <source>
        <dbReference type="ARBA" id="ARBA00023239"/>
    </source>
</evidence>
<evidence type="ECO:0000256" key="7">
    <source>
        <dbReference type="SAM" id="MobiDB-lite"/>
    </source>
</evidence>
<comment type="catalytic activity">
    <reaction evidence="6">
        <text>2 D-glyceraldehyde 3-phosphate = 4-(hydroxymethyl)-2-furancarboxaldehyde phosphate + phosphate + 2 H2O</text>
        <dbReference type="Rhea" id="RHEA:43536"/>
        <dbReference type="ChEBI" id="CHEBI:15377"/>
        <dbReference type="ChEBI" id="CHEBI:43474"/>
        <dbReference type="ChEBI" id="CHEBI:59776"/>
        <dbReference type="ChEBI" id="CHEBI:83407"/>
        <dbReference type="EC" id="4.2.3.153"/>
    </reaction>
</comment>
<dbReference type="Proteomes" id="UP001524499">
    <property type="component" value="Unassembled WGS sequence"/>
</dbReference>
<dbReference type="EMBL" id="JANIBJ010000026">
    <property type="protein sequence ID" value="MCQ8105248.1"/>
    <property type="molecule type" value="Genomic_DNA"/>
</dbReference>
<protein>
    <recommendedName>
        <fullName evidence="2">(5-formylfuran-3-yl)methyl phosphate synthase</fullName>
        <ecNumber evidence="2">4.2.3.153</ecNumber>
    </recommendedName>
    <alternativeName>
        <fullName evidence="5">4-(hydroxymethyl)-2-furancarboxaldehyde-phosphate synthase</fullName>
    </alternativeName>
</protein>
<evidence type="ECO:0000313" key="9">
    <source>
        <dbReference type="Proteomes" id="UP001524499"/>
    </source>
</evidence>
<dbReference type="Pfam" id="PF04476">
    <property type="entry name" value="4HFCP_synth"/>
    <property type="match status" value="1"/>
</dbReference>
<keyword evidence="4" id="KW-0704">Schiff base</keyword>